<dbReference type="Pfam" id="PF01648">
    <property type="entry name" value="ACPS"/>
    <property type="match status" value="1"/>
</dbReference>
<dbReference type="InterPro" id="IPR037143">
    <property type="entry name" value="4-PPantetheinyl_Trfase_dom_sf"/>
</dbReference>
<dbReference type="InterPro" id="IPR004568">
    <property type="entry name" value="Ppantetheine-prot_Trfase_dom"/>
</dbReference>
<proteinExistence type="inferred from homology"/>
<comment type="subcellular location">
    <subcellularLocation>
        <location evidence="8">Cytoplasm</location>
    </subcellularLocation>
</comment>
<evidence type="ECO:0000256" key="7">
    <source>
        <dbReference type="ARBA" id="ARBA00023160"/>
    </source>
</evidence>
<name>A0A927PM43_9ACTN</name>
<feature type="compositionally biased region" description="Low complexity" evidence="9">
    <location>
        <begin position="71"/>
        <end position="86"/>
    </location>
</feature>
<evidence type="ECO:0000313" key="11">
    <source>
        <dbReference type="EMBL" id="MBD8506047.1"/>
    </source>
</evidence>
<dbReference type="HAMAP" id="MF_00101">
    <property type="entry name" value="AcpS"/>
    <property type="match status" value="1"/>
</dbReference>
<comment type="cofactor">
    <cofactor evidence="8">
        <name>Mg(2+)</name>
        <dbReference type="ChEBI" id="CHEBI:18420"/>
    </cofactor>
</comment>
<evidence type="ECO:0000256" key="6">
    <source>
        <dbReference type="ARBA" id="ARBA00023098"/>
    </source>
</evidence>
<feature type="binding site" evidence="8">
    <location>
        <position position="12"/>
    </location>
    <ligand>
        <name>Mg(2+)</name>
        <dbReference type="ChEBI" id="CHEBI:18420"/>
    </ligand>
</feature>
<keyword evidence="12" id="KW-1185">Reference proteome</keyword>
<dbReference type="GO" id="GO:0000287">
    <property type="term" value="F:magnesium ion binding"/>
    <property type="evidence" value="ECO:0007669"/>
    <property type="project" value="UniProtKB-UniRule"/>
</dbReference>
<keyword evidence="8" id="KW-0963">Cytoplasm</keyword>
<comment type="catalytic activity">
    <reaction evidence="8">
        <text>apo-[ACP] + CoA = holo-[ACP] + adenosine 3',5'-bisphosphate + H(+)</text>
        <dbReference type="Rhea" id="RHEA:12068"/>
        <dbReference type="Rhea" id="RHEA-COMP:9685"/>
        <dbReference type="Rhea" id="RHEA-COMP:9690"/>
        <dbReference type="ChEBI" id="CHEBI:15378"/>
        <dbReference type="ChEBI" id="CHEBI:29999"/>
        <dbReference type="ChEBI" id="CHEBI:57287"/>
        <dbReference type="ChEBI" id="CHEBI:58343"/>
        <dbReference type="ChEBI" id="CHEBI:64479"/>
        <dbReference type="EC" id="2.7.8.7"/>
    </reaction>
</comment>
<evidence type="ECO:0000256" key="4">
    <source>
        <dbReference type="ARBA" id="ARBA00022832"/>
    </source>
</evidence>
<dbReference type="SUPFAM" id="SSF56214">
    <property type="entry name" value="4'-phosphopantetheinyl transferase"/>
    <property type="match status" value="1"/>
</dbReference>
<feature type="domain" description="4'-phosphopantetheinyl transferase" evidence="10">
    <location>
        <begin position="8"/>
        <end position="145"/>
    </location>
</feature>
<dbReference type="RefSeq" id="WP_192038528.1">
    <property type="nucleotide sequence ID" value="NZ_JACYWE010000003.1"/>
</dbReference>
<keyword evidence="3 8" id="KW-0479">Metal-binding</keyword>
<evidence type="ECO:0000256" key="8">
    <source>
        <dbReference type="HAMAP-Rule" id="MF_00101"/>
    </source>
</evidence>
<keyword evidence="6 8" id="KW-0443">Lipid metabolism</keyword>
<evidence type="ECO:0000313" key="12">
    <source>
        <dbReference type="Proteomes" id="UP000642993"/>
    </source>
</evidence>
<feature type="region of interest" description="Disordered" evidence="9">
    <location>
        <begin position="65"/>
        <end position="86"/>
    </location>
</feature>
<evidence type="ECO:0000256" key="1">
    <source>
        <dbReference type="ARBA" id="ARBA00022516"/>
    </source>
</evidence>
<dbReference type="InterPro" id="IPR002582">
    <property type="entry name" value="ACPS"/>
</dbReference>
<dbReference type="GO" id="GO:0006633">
    <property type="term" value="P:fatty acid biosynthetic process"/>
    <property type="evidence" value="ECO:0007669"/>
    <property type="project" value="UniProtKB-UniRule"/>
</dbReference>
<dbReference type="GO" id="GO:0008897">
    <property type="term" value="F:holo-[acyl-carrier-protein] synthase activity"/>
    <property type="evidence" value="ECO:0007669"/>
    <property type="project" value="UniProtKB-UniRule"/>
</dbReference>
<evidence type="ECO:0000256" key="9">
    <source>
        <dbReference type="SAM" id="MobiDB-lite"/>
    </source>
</evidence>
<organism evidence="11 12">
    <name type="scientific">Lolliginicoccus lacisalsi</name>
    <dbReference type="NCBI Taxonomy" id="2742202"/>
    <lineage>
        <taxon>Bacteria</taxon>
        <taxon>Bacillati</taxon>
        <taxon>Actinomycetota</taxon>
        <taxon>Actinomycetes</taxon>
        <taxon>Mycobacteriales</taxon>
        <taxon>Hoyosellaceae</taxon>
        <taxon>Lolliginicoccus</taxon>
    </lineage>
</organism>
<evidence type="ECO:0000256" key="3">
    <source>
        <dbReference type="ARBA" id="ARBA00022723"/>
    </source>
</evidence>
<evidence type="ECO:0000256" key="5">
    <source>
        <dbReference type="ARBA" id="ARBA00022842"/>
    </source>
</evidence>
<sequence length="171" mass="17657">MSTTAVRGIGFDLVDVPAFAGQLARPGTTMLRNFTPAERRHAAAGGGAAAGGVAAVETISASSGESFHQQAAAGAPGDSSRASSADSQARHLAARWAAKEALVKAWSGSRFGRPRLLATVDYQDIEVVTDHVGRPRIVLHGPIAEHLRDATIHVSLTHDGDTAGAFVIIEG</sequence>
<comment type="caution">
    <text evidence="11">The sequence shown here is derived from an EMBL/GenBank/DDBJ whole genome shotgun (WGS) entry which is preliminary data.</text>
</comment>
<reference evidence="11" key="1">
    <citation type="submission" date="2020-09" db="EMBL/GenBank/DDBJ databases">
        <title>Hoyosella lacisalsi sp. nov., a halotolerant actinobacterium isolated from soil of Lake Gudzhirganskoe.</title>
        <authorList>
            <person name="Yang Q."/>
            <person name="Guo P.Y."/>
            <person name="Liu S.W."/>
            <person name="Li F.N."/>
            <person name="Sun C.H."/>
        </authorList>
    </citation>
    <scope>NUCLEOTIDE SEQUENCE</scope>
    <source>
        <strain evidence="11">G463</strain>
    </source>
</reference>
<dbReference type="EMBL" id="JACYWE010000003">
    <property type="protein sequence ID" value="MBD8506047.1"/>
    <property type="molecule type" value="Genomic_DNA"/>
</dbReference>
<dbReference type="GO" id="GO:0005737">
    <property type="term" value="C:cytoplasm"/>
    <property type="evidence" value="ECO:0007669"/>
    <property type="project" value="UniProtKB-SubCell"/>
</dbReference>
<feature type="binding site" evidence="8">
    <location>
        <position position="100"/>
    </location>
    <ligand>
        <name>Mg(2+)</name>
        <dbReference type="ChEBI" id="CHEBI:18420"/>
    </ligand>
</feature>
<evidence type="ECO:0000259" key="10">
    <source>
        <dbReference type="Pfam" id="PF01648"/>
    </source>
</evidence>
<keyword evidence="7 8" id="KW-0275">Fatty acid biosynthesis</keyword>
<evidence type="ECO:0000256" key="2">
    <source>
        <dbReference type="ARBA" id="ARBA00022679"/>
    </source>
</evidence>
<comment type="function">
    <text evidence="8">Transfers the 4'-phosphopantetheine moiety from coenzyme A to a Ser of acyl-carrier-protein.</text>
</comment>
<dbReference type="NCBIfam" id="TIGR00556">
    <property type="entry name" value="pantethn_trn"/>
    <property type="match status" value="1"/>
</dbReference>
<dbReference type="InterPro" id="IPR008278">
    <property type="entry name" value="4-PPantetheinyl_Trfase_dom"/>
</dbReference>
<keyword evidence="5 8" id="KW-0460">Magnesium</keyword>
<dbReference type="Proteomes" id="UP000642993">
    <property type="component" value="Unassembled WGS sequence"/>
</dbReference>
<dbReference type="AlphaFoldDB" id="A0A927PM43"/>
<comment type="similarity">
    <text evidence="8">Belongs to the P-Pant transferase superfamily. AcpS family.</text>
</comment>
<dbReference type="EC" id="2.7.8.7" evidence="8"/>
<accession>A0A927PM43</accession>
<protein>
    <recommendedName>
        <fullName evidence="8">Holo-[acyl-carrier-protein] synthase</fullName>
        <shortName evidence="8">Holo-ACP synthase</shortName>
        <ecNumber evidence="8">2.7.8.7</ecNumber>
    </recommendedName>
    <alternativeName>
        <fullName evidence="8">4'-phosphopantetheinyl transferase AcpS</fullName>
    </alternativeName>
</protein>
<gene>
    <name evidence="8" type="primary">acpS</name>
    <name evidence="11" type="ORF">HT102_06070</name>
</gene>
<keyword evidence="2 8" id="KW-0808">Transferase</keyword>
<keyword evidence="4 8" id="KW-0276">Fatty acid metabolism</keyword>
<keyword evidence="1 8" id="KW-0444">Lipid biosynthesis</keyword>
<dbReference type="Gene3D" id="3.90.470.20">
    <property type="entry name" value="4'-phosphopantetheinyl transferase domain"/>
    <property type="match status" value="1"/>
</dbReference>